<dbReference type="InterPro" id="IPR029025">
    <property type="entry name" value="T3SS_substrate_exporter_C"/>
</dbReference>
<name>A0A757C509_SALER</name>
<comment type="function">
    <text evidence="12 13">Required for formation of the rod structure in the basal body of the flagellar apparatus. Together with FliI and FliH, may constitute the export apparatus of flagellin.</text>
</comment>
<dbReference type="Gene3D" id="3.40.1690.10">
    <property type="entry name" value="secretion proteins EscU"/>
    <property type="match status" value="1"/>
</dbReference>
<keyword evidence="11 13" id="KW-1006">Bacterial flagellum protein export</keyword>
<evidence type="ECO:0000256" key="10">
    <source>
        <dbReference type="ARBA" id="ARBA00023136"/>
    </source>
</evidence>
<reference evidence="15" key="2">
    <citation type="submission" date="2020-02" db="EMBL/GenBank/DDBJ databases">
        <authorList>
            <consortium name="NCBI Pathogen Detection Project"/>
        </authorList>
    </citation>
    <scope>NUCLEOTIDE SEQUENCE</scope>
    <source>
        <strain evidence="15">MA.CK_97/00011857</strain>
    </source>
</reference>
<dbReference type="Pfam" id="PF01312">
    <property type="entry name" value="Bac_export_2"/>
    <property type="match status" value="1"/>
</dbReference>
<gene>
    <name evidence="13 15" type="primary">flhB</name>
    <name evidence="15" type="ORF">G8S59_004028</name>
</gene>
<evidence type="ECO:0000256" key="11">
    <source>
        <dbReference type="ARBA" id="ARBA00023225"/>
    </source>
</evidence>
<dbReference type="InterPro" id="IPR006136">
    <property type="entry name" value="FlhB"/>
</dbReference>
<evidence type="ECO:0000256" key="12">
    <source>
        <dbReference type="ARBA" id="ARBA00025078"/>
    </source>
</evidence>
<keyword evidence="10 13" id="KW-0472">Membrane</keyword>
<reference evidence="15" key="1">
    <citation type="journal article" date="2018" name="Genome Biol.">
        <title>SKESA: strategic k-mer extension for scrupulous assemblies.</title>
        <authorList>
            <person name="Souvorov A."/>
            <person name="Agarwala R."/>
            <person name="Lipman D.J."/>
        </authorList>
    </citation>
    <scope>NUCLEOTIDE SEQUENCE</scope>
    <source>
        <strain evidence="15">MA.CK_97/00011857</strain>
    </source>
</reference>
<dbReference type="GO" id="GO:0005886">
    <property type="term" value="C:plasma membrane"/>
    <property type="evidence" value="ECO:0007669"/>
    <property type="project" value="UniProtKB-SubCell"/>
</dbReference>
<accession>A0A757C509</accession>
<dbReference type="PANTHER" id="PTHR30531:SF12">
    <property type="entry name" value="FLAGELLAR BIOSYNTHETIC PROTEIN FLHB"/>
    <property type="match status" value="1"/>
</dbReference>
<comment type="caution">
    <text evidence="15">The sequence shown here is derived from an EMBL/GenBank/DDBJ whole genome shotgun (WGS) entry which is preliminary data.</text>
</comment>
<evidence type="ECO:0000256" key="7">
    <source>
        <dbReference type="ARBA" id="ARBA00022795"/>
    </source>
</evidence>
<dbReference type="PANTHER" id="PTHR30531">
    <property type="entry name" value="FLAGELLAR BIOSYNTHETIC PROTEIN FLHB"/>
    <property type="match status" value="1"/>
</dbReference>
<feature type="compositionally biased region" description="Basic and acidic residues" evidence="14">
    <location>
        <begin position="7"/>
        <end position="27"/>
    </location>
</feature>
<evidence type="ECO:0000256" key="6">
    <source>
        <dbReference type="ARBA" id="ARBA00022692"/>
    </source>
</evidence>
<evidence type="ECO:0000256" key="4">
    <source>
        <dbReference type="ARBA" id="ARBA00022448"/>
    </source>
</evidence>
<feature type="transmembrane region" description="Helical" evidence="13">
    <location>
        <begin position="88"/>
        <end position="116"/>
    </location>
</feature>
<comment type="caution">
    <text evidence="13">Lacks conserved residue(s) required for the propagation of feature annotation.</text>
</comment>
<keyword evidence="8 13" id="KW-0653">Protein transport</keyword>
<keyword evidence="5 13" id="KW-1003">Cell membrane</keyword>
<sequence length="383" mass="43484">MSEENNEEKTEEPTQHRREKAREEGQIPRSKELGSFSMLLVGLLLLTFGGEHLFYTLIRVLQYGLSFNRLQISDPILMFHQLKRLLNLIIGALAPILFCYYITGVLTPLLVGGIHFGGKSLKLDIKRLNPLSGLKRLFSAQVISELVKSCMKVILLGSGCTLYLIKNKSHFIHLGGLNFEDSLSYTTIMIYHCSLMVILFLLPVVGYDIFHQLFSSLKKLRMTRQEIRDEFKQQEGHPQIKNRIKQMQYKVAQSRMMQSIPEADVIINNPTHFSVALAYKENNMSAPTVLAKGAGEIAMKIRQLGQEHKVPMLEAPPLARALYRHGEVGKQIPTELYSAVAEVLGWVYSLRRWQKSGGSRPVPPQNLYVSTKLDFEQEQITDG</sequence>
<dbReference type="FunFam" id="3.40.1690.10:FF:000001">
    <property type="entry name" value="Flagellar biosynthetic protein FlhB"/>
    <property type="match status" value="1"/>
</dbReference>
<evidence type="ECO:0000256" key="2">
    <source>
        <dbReference type="ARBA" id="ARBA00010690"/>
    </source>
</evidence>
<organism evidence="15">
    <name type="scientific">Salmonella enterica</name>
    <name type="common">Salmonella choleraesuis</name>
    <dbReference type="NCBI Taxonomy" id="28901"/>
    <lineage>
        <taxon>Bacteria</taxon>
        <taxon>Pseudomonadati</taxon>
        <taxon>Pseudomonadota</taxon>
        <taxon>Gammaproteobacteria</taxon>
        <taxon>Enterobacterales</taxon>
        <taxon>Enterobacteriaceae</taxon>
        <taxon>Salmonella</taxon>
    </lineage>
</organism>
<feature type="region of interest" description="Disordered" evidence="14">
    <location>
        <begin position="1"/>
        <end position="27"/>
    </location>
</feature>
<feature type="transmembrane region" description="Helical" evidence="13">
    <location>
        <begin position="36"/>
        <end position="58"/>
    </location>
</feature>
<comment type="subcellular location">
    <subcellularLocation>
        <location evidence="1">Cell membrane</location>
        <topology evidence="1">Multi-pass membrane protein</topology>
    </subcellularLocation>
</comment>
<evidence type="ECO:0000256" key="5">
    <source>
        <dbReference type="ARBA" id="ARBA00022475"/>
    </source>
</evidence>
<dbReference type="SUPFAM" id="SSF160544">
    <property type="entry name" value="EscU C-terminal domain-like"/>
    <property type="match status" value="1"/>
</dbReference>
<evidence type="ECO:0000256" key="8">
    <source>
        <dbReference type="ARBA" id="ARBA00022927"/>
    </source>
</evidence>
<keyword evidence="9 13" id="KW-1133">Transmembrane helix</keyword>
<keyword evidence="15" id="KW-0969">Cilium</keyword>
<proteinExistence type="inferred from homology"/>
<feature type="transmembrane region" description="Helical" evidence="13">
    <location>
        <begin position="185"/>
        <end position="210"/>
    </location>
</feature>
<dbReference type="PRINTS" id="PR00950">
    <property type="entry name" value="TYPE3IMSPROT"/>
</dbReference>
<dbReference type="GO" id="GO:0009306">
    <property type="term" value="P:protein secretion"/>
    <property type="evidence" value="ECO:0007669"/>
    <property type="project" value="InterPro"/>
</dbReference>
<dbReference type="GO" id="GO:0044780">
    <property type="term" value="P:bacterial-type flagellum assembly"/>
    <property type="evidence" value="ECO:0007669"/>
    <property type="project" value="InterPro"/>
</dbReference>
<keyword evidence="15" id="KW-0966">Cell projection</keyword>
<evidence type="ECO:0000256" key="13">
    <source>
        <dbReference type="RuleBase" id="RU364091"/>
    </source>
</evidence>
<protein>
    <recommendedName>
        <fullName evidence="3 13">Flagellar biosynthetic protein FlhB</fullName>
    </recommendedName>
</protein>
<evidence type="ECO:0000256" key="9">
    <source>
        <dbReference type="ARBA" id="ARBA00022989"/>
    </source>
</evidence>
<keyword evidence="7 13" id="KW-1005">Bacterial flagellum biogenesis</keyword>
<dbReference type="InterPro" id="IPR006135">
    <property type="entry name" value="T3SS_substrate_exporter"/>
</dbReference>
<comment type="similarity">
    <text evidence="2 13">Belongs to the type III secretion exporter family.</text>
</comment>
<evidence type="ECO:0000313" key="15">
    <source>
        <dbReference type="EMBL" id="HAG0390732.1"/>
    </source>
</evidence>
<dbReference type="EMBL" id="DAAXCJ010000012">
    <property type="protein sequence ID" value="HAG0390732.1"/>
    <property type="molecule type" value="Genomic_DNA"/>
</dbReference>
<evidence type="ECO:0000256" key="1">
    <source>
        <dbReference type="ARBA" id="ARBA00004651"/>
    </source>
</evidence>
<keyword evidence="4 13" id="KW-0813">Transport</keyword>
<evidence type="ECO:0000256" key="3">
    <source>
        <dbReference type="ARBA" id="ARBA00021622"/>
    </source>
</evidence>
<keyword evidence="6 13" id="KW-0812">Transmembrane</keyword>
<dbReference type="AlphaFoldDB" id="A0A757C509"/>
<evidence type="ECO:0000256" key="14">
    <source>
        <dbReference type="SAM" id="MobiDB-lite"/>
    </source>
</evidence>
<keyword evidence="15" id="KW-0282">Flagellum</keyword>
<dbReference type="NCBIfam" id="TIGR00328">
    <property type="entry name" value="flhB"/>
    <property type="match status" value="1"/>
</dbReference>